<evidence type="ECO:0000313" key="2">
    <source>
        <dbReference type="EMBL" id="KAE9047687.1"/>
    </source>
</evidence>
<evidence type="ECO:0000313" key="3">
    <source>
        <dbReference type="Proteomes" id="UP000435112"/>
    </source>
</evidence>
<comment type="caution">
    <text evidence="2">The sequence shown here is derived from an EMBL/GenBank/DDBJ whole genome shotgun (WGS) entry which is preliminary data.</text>
</comment>
<dbReference type="EMBL" id="QXFU01000023">
    <property type="protein sequence ID" value="KAE9047687.1"/>
    <property type="molecule type" value="Genomic_DNA"/>
</dbReference>
<reference evidence="2 3" key="1">
    <citation type="submission" date="2018-09" db="EMBL/GenBank/DDBJ databases">
        <title>Genomic investigation of the strawberry pathogen Phytophthora fragariae indicates pathogenicity is determined by transcriptional variation in three key races.</title>
        <authorList>
            <person name="Adams T.M."/>
            <person name="Armitage A.D."/>
            <person name="Sobczyk M.K."/>
            <person name="Bates H.J."/>
            <person name="Dunwell J.M."/>
            <person name="Nellist C.F."/>
            <person name="Harrison R.J."/>
        </authorList>
    </citation>
    <scope>NUCLEOTIDE SEQUENCE [LARGE SCALE GENOMIC DNA]</scope>
    <source>
        <strain evidence="2 3">SCRP324</strain>
    </source>
</reference>
<name>A0A6A3NQE4_9STRA</name>
<gene>
    <name evidence="2" type="ORF">PR002_g890</name>
</gene>
<dbReference type="Proteomes" id="UP000435112">
    <property type="component" value="Unassembled WGS sequence"/>
</dbReference>
<evidence type="ECO:0000256" key="1">
    <source>
        <dbReference type="SAM" id="MobiDB-lite"/>
    </source>
</evidence>
<accession>A0A6A3NQE4</accession>
<proteinExistence type="predicted"/>
<dbReference type="AlphaFoldDB" id="A0A6A3NQE4"/>
<sequence>MGSERRERGSAFGDLRRTTLAGAAGSERRERGCAFWDLPRTTLAGAAVRASAMTAVRRGINDHACWDLRMSSAAARAAAGERRKHEAVL</sequence>
<protein>
    <submittedName>
        <fullName evidence="2">Uncharacterized protein</fullName>
    </submittedName>
</protein>
<feature type="compositionally biased region" description="Basic and acidic residues" evidence="1">
    <location>
        <begin position="1"/>
        <end position="17"/>
    </location>
</feature>
<organism evidence="2 3">
    <name type="scientific">Phytophthora rubi</name>
    <dbReference type="NCBI Taxonomy" id="129364"/>
    <lineage>
        <taxon>Eukaryota</taxon>
        <taxon>Sar</taxon>
        <taxon>Stramenopiles</taxon>
        <taxon>Oomycota</taxon>
        <taxon>Peronosporomycetes</taxon>
        <taxon>Peronosporales</taxon>
        <taxon>Peronosporaceae</taxon>
        <taxon>Phytophthora</taxon>
    </lineage>
</organism>
<feature type="region of interest" description="Disordered" evidence="1">
    <location>
        <begin position="1"/>
        <end position="28"/>
    </location>
</feature>